<dbReference type="Proteomes" id="UP001186944">
    <property type="component" value="Unassembled WGS sequence"/>
</dbReference>
<evidence type="ECO:0000313" key="4">
    <source>
        <dbReference type="EMBL" id="KAK3094075.1"/>
    </source>
</evidence>
<evidence type="ECO:0000256" key="2">
    <source>
        <dbReference type="SAM" id="Coils"/>
    </source>
</evidence>
<dbReference type="InterPro" id="IPR000315">
    <property type="entry name" value="Znf_B-box"/>
</dbReference>
<evidence type="ECO:0000256" key="1">
    <source>
        <dbReference type="PROSITE-ProRule" id="PRU00024"/>
    </source>
</evidence>
<dbReference type="PANTHER" id="PTHR25462:SF229">
    <property type="entry name" value="TRANSCRIPTION INTERMEDIARY FACTOR 1-BETA"/>
    <property type="match status" value="1"/>
</dbReference>
<evidence type="ECO:0000313" key="5">
    <source>
        <dbReference type="Proteomes" id="UP001186944"/>
    </source>
</evidence>
<gene>
    <name evidence="4" type="ORF">FSP39_023888</name>
</gene>
<dbReference type="AlphaFoldDB" id="A0AA89BTM9"/>
<protein>
    <recommendedName>
        <fullName evidence="3">B box-type domain-containing protein</fullName>
    </recommendedName>
</protein>
<keyword evidence="2" id="KW-0175">Coiled coil</keyword>
<keyword evidence="1" id="KW-0479">Metal-binding</keyword>
<dbReference type="SMART" id="SM00336">
    <property type="entry name" value="BBOX"/>
    <property type="match status" value="2"/>
</dbReference>
<dbReference type="Gene3D" id="4.10.830.40">
    <property type="match status" value="1"/>
</dbReference>
<comment type="caution">
    <text evidence="4">The sequence shown here is derived from an EMBL/GenBank/DDBJ whole genome shotgun (WGS) entry which is preliminary data.</text>
</comment>
<dbReference type="GO" id="GO:0061630">
    <property type="term" value="F:ubiquitin protein ligase activity"/>
    <property type="evidence" value="ECO:0007669"/>
    <property type="project" value="TreeGrafter"/>
</dbReference>
<feature type="domain" description="B box-type" evidence="3">
    <location>
        <begin position="82"/>
        <end position="121"/>
    </location>
</feature>
<keyword evidence="5" id="KW-1185">Reference proteome</keyword>
<dbReference type="Pfam" id="PF00643">
    <property type="entry name" value="zf-B_box"/>
    <property type="match status" value="1"/>
</dbReference>
<organism evidence="4 5">
    <name type="scientific">Pinctada imbricata</name>
    <name type="common">Atlantic pearl-oyster</name>
    <name type="synonym">Pinctada martensii</name>
    <dbReference type="NCBI Taxonomy" id="66713"/>
    <lineage>
        <taxon>Eukaryota</taxon>
        <taxon>Metazoa</taxon>
        <taxon>Spiralia</taxon>
        <taxon>Lophotrochozoa</taxon>
        <taxon>Mollusca</taxon>
        <taxon>Bivalvia</taxon>
        <taxon>Autobranchia</taxon>
        <taxon>Pteriomorphia</taxon>
        <taxon>Pterioida</taxon>
        <taxon>Pterioidea</taxon>
        <taxon>Pteriidae</taxon>
        <taxon>Pinctada</taxon>
    </lineage>
</organism>
<dbReference type="PANTHER" id="PTHR25462">
    <property type="entry name" value="BONUS, ISOFORM C-RELATED"/>
    <property type="match status" value="1"/>
</dbReference>
<keyword evidence="1" id="KW-0863">Zinc-finger</keyword>
<dbReference type="SUPFAM" id="SSF57845">
    <property type="entry name" value="B-box zinc-binding domain"/>
    <property type="match status" value="1"/>
</dbReference>
<dbReference type="Gene3D" id="3.30.160.60">
    <property type="entry name" value="Classic Zinc Finger"/>
    <property type="match status" value="1"/>
</dbReference>
<dbReference type="GO" id="GO:0006513">
    <property type="term" value="P:protein monoubiquitination"/>
    <property type="evidence" value="ECO:0007669"/>
    <property type="project" value="TreeGrafter"/>
</dbReference>
<keyword evidence="1" id="KW-0862">Zinc</keyword>
<evidence type="ECO:0000259" key="3">
    <source>
        <dbReference type="PROSITE" id="PS50119"/>
    </source>
</evidence>
<feature type="domain" description="B box-type" evidence="3">
    <location>
        <begin position="23"/>
        <end position="70"/>
    </location>
</feature>
<dbReference type="PROSITE" id="PS50119">
    <property type="entry name" value="ZF_BBOX"/>
    <property type="match status" value="2"/>
</dbReference>
<feature type="coiled-coil region" evidence="2">
    <location>
        <begin position="151"/>
        <end position="200"/>
    </location>
</feature>
<dbReference type="InterPro" id="IPR047153">
    <property type="entry name" value="TRIM45/56/19-like"/>
</dbReference>
<name>A0AA89BTM9_PINIB</name>
<dbReference type="EMBL" id="VSWD01000009">
    <property type="protein sequence ID" value="KAK3094075.1"/>
    <property type="molecule type" value="Genomic_DNA"/>
</dbReference>
<proteinExistence type="predicted"/>
<reference evidence="4" key="1">
    <citation type="submission" date="2019-08" db="EMBL/GenBank/DDBJ databases">
        <title>The improved chromosome-level genome for the pearl oyster Pinctada fucata martensii using PacBio sequencing and Hi-C.</title>
        <authorList>
            <person name="Zheng Z."/>
        </authorList>
    </citation>
    <scope>NUCLEOTIDE SEQUENCE</scope>
    <source>
        <strain evidence="4">ZZ-2019</strain>
        <tissue evidence="4">Adductor muscle</tissue>
    </source>
</reference>
<accession>A0AA89BTM9</accession>
<dbReference type="GO" id="GO:0008270">
    <property type="term" value="F:zinc ion binding"/>
    <property type="evidence" value="ECO:0007669"/>
    <property type="project" value="UniProtKB-KW"/>
</dbReference>
<dbReference type="CDD" id="cd19756">
    <property type="entry name" value="Bbox2"/>
    <property type="match status" value="1"/>
</dbReference>
<sequence length="263" mass="30121">MISGFSFDRGNGRGRYPPIKFPQTTVECEGCGAEFDVTWFCKNCSASLCKTCKEEHAREKFLKKHEVVPRTGSVLWTHGSWKLKESCLKHDRELVTFCNDCNQPCCINCIQEHPRHSFVTLENNILQLKLVLNSFVNDLIMVLLPTIQNDMSVLKQKIDSCTDNFEKAKSEVDSFFDSMKKVLEQSRAEMKSKLTKTQEQCRIALSEVLKLTENDMKAVQSIISVVERRIRAGGLDLITYYPKVPKYLPILICLLHCTLCSKR</sequence>